<name>A0A1Y5TWX3_9PROT</name>
<organism evidence="1 2">
    <name type="scientific">Oceanibacterium hippocampi</name>
    <dbReference type="NCBI Taxonomy" id="745714"/>
    <lineage>
        <taxon>Bacteria</taxon>
        <taxon>Pseudomonadati</taxon>
        <taxon>Pseudomonadota</taxon>
        <taxon>Alphaproteobacteria</taxon>
        <taxon>Sneathiellales</taxon>
        <taxon>Sneathiellaceae</taxon>
        <taxon>Oceanibacterium</taxon>
    </lineage>
</organism>
<evidence type="ECO:0000313" key="1">
    <source>
        <dbReference type="EMBL" id="SLN75750.1"/>
    </source>
</evidence>
<gene>
    <name evidence="1" type="ORF">OCH7691_03944</name>
</gene>
<proteinExistence type="predicted"/>
<sequence>MFSKSYWRGTKICLRESVDGYAVGRPVALNAPDTARLRGIYWTPKSNPSPKVAVIASHPRVDFSEHHAFPGYLKAGYACLGANPRYVNNDLDCIHEKILVDIATYMVWLKQQGVEKIILLGNSGGGSLFSFYQQQAVLPPSRRITLTPGGKRTYLEKTEMPPGDALIYMAAHIGQGLIINEVIDPSVVDEQDPLKTDPELDMYDPRNGFAPPPEWSRYSPEFVTRFRAAQLARVRRLDAIAHDMLNDGEAAGAVCTGPDFANLSADMQRHFVRRELHQPIMVIHRTLANLHYTDNSLDPSPRGYGSLISPRPDLANFQRFGFARVMSPDGWLSTWSGLSSNASVPKTAGSVTVPALVIHAARDLDIYPITHSRTIYEALGASDKALWDIPDALHYFDPATPDEGNRTLDGVMARLTEWTAERFPV</sequence>
<dbReference type="InParanoid" id="A0A1Y5TWX3"/>
<dbReference type="EMBL" id="FWFR01000004">
    <property type="protein sequence ID" value="SLN75750.1"/>
    <property type="molecule type" value="Genomic_DNA"/>
</dbReference>
<dbReference type="InterPro" id="IPR029058">
    <property type="entry name" value="AB_hydrolase_fold"/>
</dbReference>
<dbReference type="AlphaFoldDB" id="A0A1Y5TWX3"/>
<dbReference type="Proteomes" id="UP000193200">
    <property type="component" value="Unassembled WGS sequence"/>
</dbReference>
<dbReference type="Gene3D" id="3.40.50.1820">
    <property type="entry name" value="alpha/beta hydrolase"/>
    <property type="match status" value="2"/>
</dbReference>
<reference evidence="1 2" key="1">
    <citation type="submission" date="2017-03" db="EMBL/GenBank/DDBJ databases">
        <authorList>
            <person name="Afonso C.L."/>
            <person name="Miller P.J."/>
            <person name="Scott M.A."/>
            <person name="Spackman E."/>
            <person name="Goraichik I."/>
            <person name="Dimitrov K.M."/>
            <person name="Suarez D.L."/>
            <person name="Swayne D.E."/>
        </authorList>
    </citation>
    <scope>NUCLEOTIDE SEQUENCE [LARGE SCALE GENOMIC DNA]</scope>
    <source>
        <strain evidence="1 2">CECT 7691</strain>
    </source>
</reference>
<keyword evidence="2" id="KW-1185">Reference proteome</keyword>
<protein>
    <submittedName>
        <fullName evidence="1">Alpha/beta hydrolase family protein</fullName>
    </submittedName>
</protein>
<dbReference type="GO" id="GO:0016787">
    <property type="term" value="F:hydrolase activity"/>
    <property type="evidence" value="ECO:0007669"/>
    <property type="project" value="UniProtKB-KW"/>
</dbReference>
<dbReference type="SUPFAM" id="SSF53474">
    <property type="entry name" value="alpha/beta-Hydrolases"/>
    <property type="match status" value="1"/>
</dbReference>
<accession>A0A1Y5TWX3</accession>
<dbReference type="RefSeq" id="WP_217808159.1">
    <property type="nucleotide sequence ID" value="NZ_FWFR01000004.1"/>
</dbReference>
<evidence type="ECO:0000313" key="2">
    <source>
        <dbReference type="Proteomes" id="UP000193200"/>
    </source>
</evidence>
<keyword evidence="1" id="KW-0378">Hydrolase</keyword>